<keyword evidence="3" id="KW-1185">Reference proteome</keyword>
<name>A0A7W7C435_9PSEU</name>
<gene>
    <name evidence="2" type="ORF">HNR67_000203</name>
</gene>
<evidence type="ECO:0000313" key="3">
    <source>
        <dbReference type="Proteomes" id="UP000533598"/>
    </source>
</evidence>
<proteinExistence type="predicted"/>
<evidence type="ECO:0000256" key="1">
    <source>
        <dbReference type="SAM" id="SignalP"/>
    </source>
</evidence>
<keyword evidence="1" id="KW-0732">Signal</keyword>
<comment type="caution">
    <text evidence="2">The sequence shown here is derived from an EMBL/GenBank/DDBJ whole genome shotgun (WGS) entry which is preliminary data.</text>
</comment>
<organism evidence="2 3">
    <name type="scientific">Crossiella cryophila</name>
    <dbReference type="NCBI Taxonomy" id="43355"/>
    <lineage>
        <taxon>Bacteria</taxon>
        <taxon>Bacillati</taxon>
        <taxon>Actinomycetota</taxon>
        <taxon>Actinomycetes</taxon>
        <taxon>Pseudonocardiales</taxon>
        <taxon>Pseudonocardiaceae</taxon>
        <taxon>Crossiella</taxon>
    </lineage>
</organism>
<dbReference type="EMBL" id="JACHMH010000001">
    <property type="protein sequence ID" value="MBB4674085.1"/>
    <property type="molecule type" value="Genomic_DNA"/>
</dbReference>
<dbReference type="RefSeq" id="WP_185000121.1">
    <property type="nucleotide sequence ID" value="NZ_BAAAUI010000011.1"/>
</dbReference>
<dbReference type="AlphaFoldDB" id="A0A7W7C435"/>
<evidence type="ECO:0008006" key="4">
    <source>
        <dbReference type="Google" id="ProtNLM"/>
    </source>
</evidence>
<reference evidence="2 3" key="1">
    <citation type="submission" date="2020-08" db="EMBL/GenBank/DDBJ databases">
        <title>Sequencing the genomes of 1000 actinobacteria strains.</title>
        <authorList>
            <person name="Klenk H.-P."/>
        </authorList>
    </citation>
    <scope>NUCLEOTIDE SEQUENCE [LARGE SCALE GENOMIC DNA]</scope>
    <source>
        <strain evidence="2 3">DSM 44230</strain>
    </source>
</reference>
<accession>A0A7W7C435</accession>
<evidence type="ECO:0000313" key="2">
    <source>
        <dbReference type="EMBL" id="MBB4674085.1"/>
    </source>
</evidence>
<dbReference type="Proteomes" id="UP000533598">
    <property type="component" value="Unassembled WGS sequence"/>
</dbReference>
<sequence length="107" mass="10786">MRRIPVVFAVLIALVLAAVPFAPAACPVALAAAKSAGLHLSQPQPVPDCAAAEVNPQVKAAAPHSPDKVVAVLSAPTTPVPPALPAPPQARGTPHAVDLHVLSVLRI</sequence>
<feature type="chain" id="PRO_5031050004" description="Secreted protein" evidence="1">
    <location>
        <begin position="25"/>
        <end position="107"/>
    </location>
</feature>
<protein>
    <recommendedName>
        <fullName evidence="4">Secreted protein</fullName>
    </recommendedName>
</protein>
<feature type="signal peptide" evidence="1">
    <location>
        <begin position="1"/>
        <end position="24"/>
    </location>
</feature>